<comment type="caution">
    <text evidence="2">The sequence shown here is derived from an EMBL/GenBank/DDBJ whole genome shotgun (WGS) entry which is preliminary data.</text>
</comment>
<feature type="transmembrane region" description="Helical" evidence="1">
    <location>
        <begin position="57"/>
        <end position="77"/>
    </location>
</feature>
<dbReference type="AlphaFoldDB" id="A0A9N9JUZ2"/>
<keyword evidence="1" id="KW-0812">Transmembrane</keyword>
<dbReference type="Proteomes" id="UP000789342">
    <property type="component" value="Unassembled WGS sequence"/>
</dbReference>
<evidence type="ECO:0000256" key="1">
    <source>
        <dbReference type="SAM" id="Phobius"/>
    </source>
</evidence>
<dbReference type="EMBL" id="CAJVPV010063523">
    <property type="protein sequence ID" value="CAG8793003.1"/>
    <property type="molecule type" value="Genomic_DNA"/>
</dbReference>
<organism evidence="2 3">
    <name type="scientific">Acaulospora morrowiae</name>
    <dbReference type="NCBI Taxonomy" id="94023"/>
    <lineage>
        <taxon>Eukaryota</taxon>
        <taxon>Fungi</taxon>
        <taxon>Fungi incertae sedis</taxon>
        <taxon>Mucoromycota</taxon>
        <taxon>Glomeromycotina</taxon>
        <taxon>Glomeromycetes</taxon>
        <taxon>Diversisporales</taxon>
        <taxon>Acaulosporaceae</taxon>
        <taxon>Acaulospora</taxon>
    </lineage>
</organism>
<accession>A0A9N9JUZ2</accession>
<proteinExistence type="predicted"/>
<protein>
    <submittedName>
        <fullName evidence="2">12937_t:CDS:1</fullName>
    </submittedName>
</protein>
<reference evidence="2" key="1">
    <citation type="submission" date="2021-06" db="EMBL/GenBank/DDBJ databases">
        <authorList>
            <person name="Kallberg Y."/>
            <person name="Tangrot J."/>
            <person name="Rosling A."/>
        </authorList>
    </citation>
    <scope>NUCLEOTIDE SEQUENCE</scope>
    <source>
        <strain evidence="2">CL551</strain>
    </source>
</reference>
<evidence type="ECO:0000313" key="2">
    <source>
        <dbReference type="EMBL" id="CAG8793003.1"/>
    </source>
</evidence>
<feature type="transmembrane region" description="Helical" evidence="1">
    <location>
        <begin position="25"/>
        <end position="45"/>
    </location>
</feature>
<gene>
    <name evidence="2" type="ORF">AMORRO_LOCUS18301</name>
</gene>
<keyword evidence="1" id="KW-1133">Transmembrane helix</keyword>
<sequence>LKECLFRIILCKDSEQRRMFKDCSVSMLAAYLQLISNLSMVVYSHNMLVTLGMDNSYKVVLAQGIIWFGTKKAYLLVWNKEGRSKYEGILIQELRFKDSEQRRIFKA</sequence>
<evidence type="ECO:0000313" key="3">
    <source>
        <dbReference type="Proteomes" id="UP000789342"/>
    </source>
</evidence>
<feature type="non-terminal residue" evidence="2">
    <location>
        <position position="1"/>
    </location>
</feature>
<keyword evidence="1" id="KW-0472">Membrane</keyword>
<keyword evidence="3" id="KW-1185">Reference proteome</keyword>
<name>A0A9N9JUZ2_9GLOM</name>